<keyword evidence="1" id="KW-1133">Transmembrane helix</keyword>
<evidence type="ECO:0000256" key="1">
    <source>
        <dbReference type="SAM" id="Phobius"/>
    </source>
</evidence>
<proteinExistence type="predicted"/>
<feature type="transmembrane region" description="Helical" evidence="1">
    <location>
        <begin position="182"/>
        <end position="213"/>
    </location>
</feature>
<sequence>MKERLLRSWELVKASAAVLRSDRELMLFPLVSMAATLLVMLTFAVPMFGWRVFENGFGAAGLVWMFLFYFCQYAVIVFCNCALVAAAMIRLEGGDPTLKDGFQAALQRIGAILGYAAIAATVGMLLRAMRDNERNPLVQLLGGGLGVAWTMATFLMAPVLVSEQIGPFEALRKSGRLLQRTWGEAAAGAVGIGLAFGALMLGLGVAGVALVWLAAKVSVALAVAIAVLAALALVLLGLLKSALNGVYAAALFRYISHGETPPAFQGLPMAQAPGTEPATT</sequence>
<protein>
    <recommendedName>
        <fullName evidence="4">Glycerophosphoryl diester phosphodiesterase membrane domain-containing protein</fullName>
    </recommendedName>
</protein>
<dbReference type="EMBL" id="AVPU01000013">
    <property type="protein sequence ID" value="KGM54441.1"/>
    <property type="molecule type" value="Genomic_DNA"/>
</dbReference>
<dbReference type="RefSeq" id="WP_036137196.1">
    <property type="nucleotide sequence ID" value="NZ_AVPU01000013.1"/>
</dbReference>
<dbReference type="AlphaFoldDB" id="A0A0A0EU66"/>
<feature type="transmembrane region" description="Helical" evidence="1">
    <location>
        <begin position="25"/>
        <end position="50"/>
    </location>
</feature>
<name>A0A0A0EU66_9GAMM</name>
<feature type="transmembrane region" description="Helical" evidence="1">
    <location>
        <begin position="109"/>
        <end position="128"/>
    </location>
</feature>
<dbReference type="InterPro" id="IPR046157">
    <property type="entry name" value="DUF6159"/>
</dbReference>
<accession>A0A0A0EU66</accession>
<dbReference type="STRING" id="1385517.N800_03080"/>
<keyword evidence="1" id="KW-0472">Membrane</keyword>
<dbReference type="OrthoDB" id="5637493at2"/>
<evidence type="ECO:0000313" key="3">
    <source>
        <dbReference type="Proteomes" id="UP000029998"/>
    </source>
</evidence>
<dbReference type="eggNOG" id="ENOG502ZBM3">
    <property type="taxonomic scope" value="Bacteria"/>
</dbReference>
<feature type="transmembrane region" description="Helical" evidence="1">
    <location>
        <begin position="219"/>
        <end position="239"/>
    </location>
</feature>
<feature type="transmembrane region" description="Helical" evidence="1">
    <location>
        <begin position="62"/>
        <end position="89"/>
    </location>
</feature>
<evidence type="ECO:0000313" key="2">
    <source>
        <dbReference type="EMBL" id="KGM54441.1"/>
    </source>
</evidence>
<dbReference type="Pfam" id="PF19656">
    <property type="entry name" value="DUF6159"/>
    <property type="match status" value="1"/>
</dbReference>
<reference evidence="2 3" key="1">
    <citation type="submission" date="2013-08" db="EMBL/GenBank/DDBJ databases">
        <title>Genome sequencing of Lysobacter.</title>
        <authorList>
            <person name="Zhang S."/>
            <person name="Wang G."/>
        </authorList>
    </citation>
    <scope>NUCLEOTIDE SEQUENCE [LARGE SCALE GENOMIC DNA]</scope>
    <source>
        <strain evidence="2 3">GH1-9</strain>
    </source>
</reference>
<feature type="transmembrane region" description="Helical" evidence="1">
    <location>
        <begin position="140"/>
        <end position="161"/>
    </location>
</feature>
<dbReference type="Proteomes" id="UP000029998">
    <property type="component" value="Unassembled WGS sequence"/>
</dbReference>
<keyword evidence="1" id="KW-0812">Transmembrane</keyword>
<gene>
    <name evidence="2" type="ORF">N800_03080</name>
</gene>
<evidence type="ECO:0008006" key="4">
    <source>
        <dbReference type="Google" id="ProtNLM"/>
    </source>
</evidence>
<comment type="caution">
    <text evidence="2">The sequence shown here is derived from an EMBL/GenBank/DDBJ whole genome shotgun (WGS) entry which is preliminary data.</text>
</comment>
<keyword evidence="3" id="KW-1185">Reference proteome</keyword>
<organism evidence="2 3">
    <name type="scientific">Lysobacter daejeonensis GH1-9</name>
    <dbReference type="NCBI Taxonomy" id="1385517"/>
    <lineage>
        <taxon>Bacteria</taxon>
        <taxon>Pseudomonadati</taxon>
        <taxon>Pseudomonadota</taxon>
        <taxon>Gammaproteobacteria</taxon>
        <taxon>Lysobacterales</taxon>
        <taxon>Lysobacteraceae</taxon>
        <taxon>Aerolutibacter</taxon>
    </lineage>
</organism>